<dbReference type="HOGENOM" id="CLU_006822_0_0_1"/>
<dbReference type="InterPro" id="IPR011009">
    <property type="entry name" value="Kinase-like_dom_sf"/>
</dbReference>
<dbReference type="GeneID" id="8098523"/>
<evidence type="ECO:0000256" key="1">
    <source>
        <dbReference type="SAM" id="MobiDB-lite"/>
    </source>
</evidence>
<name>B8M2I5_TALSN</name>
<dbReference type="eggNOG" id="ENOG502QTFK">
    <property type="taxonomic scope" value="Eukaryota"/>
</dbReference>
<accession>B8M2I5</accession>
<dbReference type="PhylomeDB" id="B8M2I5"/>
<dbReference type="Proteomes" id="UP000001745">
    <property type="component" value="Unassembled WGS sequence"/>
</dbReference>
<proteinExistence type="predicted"/>
<feature type="region of interest" description="Disordered" evidence="1">
    <location>
        <begin position="179"/>
        <end position="211"/>
    </location>
</feature>
<dbReference type="PANTHER" id="PTHR37542">
    <property type="entry name" value="HELO DOMAIN-CONTAINING PROTEIN-RELATED"/>
    <property type="match status" value="1"/>
</dbReference>
<feature type="compositionally biased region" description="Polar residues" evidence="1">
    <location>
        <begin position="179"/>
        <end position="201"/>
    </location>
</feature>
<feature type="compositionally biased region" description="Acidic residues" evidence="1">
    <location>
        <begin position="908"/>
        <end position="921"/>
    </location>
</feature>
<dbReference type="VEuPathDB" id="FungiDB:TSTA_091370"/>
<feature type="region of interest" description="Disordered" evidence="1">
    <location>
        <begin position="1297"/>
        <end position="1329"/>
    </location>
</feature>
<dbReference type="EMBL" id="EQ962653">
    <property type="protein sequence ID" value="EED21896.1"/>
    <property type="molecule type" value="Genomic_DNA"/>
</dbReference>
<keyword evidence="3" id="KW-1185">Reference proteome</keyword>
<dbReference type="PANTHER" id="PTHR37542:SF2">
    <property type="entry name" value="PROTEIN KINASE DOMAIN-CONTAINING PROTEIN"/>
    <property type="match status" value="1"/>
</dbReference>
<feature type="region of interest" description="Disordered" evidence="1">
    <location>
        <begin position="1085"/>
        <end position="1110"/>
    </location>
</feature>
<evidence type="ECO:0000313" key="3">
    <source>
        <dbReference type="Proteomes" id="UP000001745"/>
    </source>
</evidence>
<dbReference type="Gene3D" id="1.20.120.1020">
    <property type="entry name" value="Prion-inhibition and propagation, HeLo domain"/>
    <property type="match status" value="1"/>
</dbReference>
<dbReference type="Gene3D" id="1.10.510.10">
    <property type="entry name" value="Transferase(Phosphotransferase) domain 1"/>
    <property type="match status" value="1"/>
</dbReference>
<feature type="region of interest" description="Disordered" evidence="1">
    <location>
        <begin position="908"/>
        <end position="1010"/>
    </location>
</feature>
<evidence type="ECO:0000313" key="2">
    <source>
        <dbReference type="EMBL" id="EED21896.1"/>
    </source>
</evidence>
<dbReference type="SUPFAM" id="SSF56112">
    <property type="entry name" value="Protein kinase-like (PK-like)"/>
    <property type="match status" value="1"/>
</dbReference>
<dbReference type="STRING" id="441959.B8M2I5"/>
<dbReference type="OMA" id="VHEDFFP"/>
<feature type="compositionally biased region" description="Polar residues" evidence="1">
    <location>
        <begin position="1093"/>
        <end position="1110"/>
    </location>
</feature>
<reference evidence="3" key="1">
    <citation type="journal article" date="2015" name="Genome Announc.">
        <title>Genome sequence of the AIDS-associated pathogen Penicillium marneffei (ATCC18224) and its near taxonomic relative Talaromyces stipitatus (ATCC10500).</title>
        <authorList>
            <person name="Nierman W.C."/>
            <person name="Fedorova-Abrams N.D."/>
            <person name="Andrianopoulos A."/>
        </authorList>
    </citation>
    <scope>NUCLEOTIDE SEQUENCE [LARGE SCALE GENOMIC DNA]</scope>
    <source>
        <strain evidence="3">ATCC 10500 / CBS 375.48 / QM 6759 / NRRL 1006</strain>
    </source>
</reference>
<feature type="region of interest" description="Disordered" evidence="1">
    <location>
        <begin position="104"/>
        <end position="141"/>
    </location>
</feature>
<sequence length="1329" mass="148300">MSVLRQGGSYLQRRLTKMYTDTKTSCESVTTASSKGTDDPELVALHRNYRTQKDRLLAWGLDWSDSNAAQPNDIDESLTEAGFSDVVASVMSSIQEILNEAERLQHGEEVRDQAPALPPKKKNDGSGGELPPPLPPKEDLMVKSNWSEDDIKRSYTLLDDLTSCIDTLYELSQSRRNMTMSMASSTDQSGKVKARSQTTIPRSLKPGGFDAQRSMSFDSKPVGHDFVESPVDVKGKTSYPSSKQEKFEVSPYLNFHALPMSRSQVPALAERRVNNSFSSTKHLFIDRSNLQLSGASHAKSPPPYEQVAASANSRIIGRVQTSATPFMTRLTKESTIPILVEFTPMMLESQSSVTIPAAQRLEKIHRSLDQLVENSRVSHLGLLRFLGYYIDMSNARYAFVYQMPVDYFPFLSNPSNLLKELRPKTLVSLFHSGEDHQDIPVPTLESRFRLAYNLLLAVLHLRSQNVVHGNINSSNILVFPGLNNSGQDEIGNLIEDLRHPYLTSLAQFSGNEPTPEPLSASMYRHPDDKRILEDEAAWAYDLYSLGLVLLEIGLWAPISRLWKMKYNNAMFKQRIENVYIKKLASKCGNAYLHVVQLCLDAPNFLMSTEPMADLNLRVPMVYTYPTLEFAEPDSQFAFSANFIFTMSKILSQLCAIDIYSPPPSADLDDCLPLALGRDLESEPELFDNTASTSFVNLPMEHHTVHQPFQSDFTDSKAVHEVTDSPVEKDKKVKKRTVKKLTNAEIPQEHLSQWNFYTMPKLSKLLHRILKDSSESCTASLMMTGETVETAKTTICVTCSNVKKVRAILKKYFEIEQDWDLIVLRGDVSRSKVPKRRRLKAHTSSLSETDQDAFVQPDLNPHYQQKPLCGASIGAFKNEEHLPPVSYGGAILIDGMPFGMTVHHMLEAPSEDEDDEGEEEAEGTLPRSSANRPGNMPTDDLTSTWGDRDPETDYEIEFTDDDDDDSASQEGGDYWLSDDESSDDDDEFHDPDDIDDAASIGDTAGVEPDDEPQLLVTQPAIDDVHEDFFPSLEDRDDEHLASHSLGYIHASSGLRRWTRKGIKHEIDWALIHLNDSRMDARNIIARPIADRDTSNNPTNRPTATHRQNLQPTRTSPIHLTKVARVEELGGLRVQCCGRTSGYQNGRISPAMTLVKLHGRQSFSTSFCVDGNFGVPGDSGAWVFEASSGRVCGHVLAYSERSRTAYIAPMQVLLEDISRTLSACTVELPGSQGDDSLSSAAMSRIYDQPQQTRARIPLIPDAHHRHQMNLPIELGRLSLNNFDEPTTPAGVRSSINRARNHHLGEGPSSSYHRAGPPPVMTRAGGMERQPA</sequence>
<organism evidence="2 3">
    <name type="scientific">Talaromyces stipitatus (strain ATCC 10500 / CBS 375.48 / QM 6759 / NRRL 1006)</name>
    <name type="common">Penicillium stipitatum</name>
    <dbReference type="NCBI Taxonomy" id="441959"/>
    <lineage>
        <taxon>Eukaryota</taxon>
        <taxon>Fungi</taxon>
        <taxon>Dikarya</taxon>
        <taxon>Ascomycota</taxon>
        <taxon>Pezizomycotina</taxon>
        <taxon>Eurotiomycetes</taxon>
        <taxon>Eurotiomycetidae</taxon>
        <taxon>Eurotiales</taxon>
        <taxon>Trichocomaceae</taxon>
        <taxon>Talaromyces</taxon>
        <taxon>Talaromyces sect. Talaromyces</taxon>
    </lineage>
</organism>
<feature type="region of interest" description="Disordered" evidence="1">
    <location>
        <begin position="837"/>
        <end position="858"/>
    </location>
</feature>
<feature type="compositionally biased region" description="Acidic residues" evidence="1">
    <location>
        <begin position="951"/>
        <end position="966"/>
    </location>
</feature>
<gene>
    <name evidence="2" type="ORF">TSTA_091370</name>
</gene>
<dbReference type="RefSeq" id="XP_002478859.1">
    <property type="nucleotide sequence ID" value="XM_002478814.1"/>
</dbReference>
<feature type="compositionally biased region" description="Acidic residues" evidence="1">
    <location>
        <begin position="975"/>
        <end position="995"/>
    </location>
</feature>
<dbReference type="InterPro" id="IPR038305">
    <property type="entry name" value="HeLo_sf"/>
</dbReference>
<dbReference type="OrthoDB" id="5418235at2759"/>
<protein>
    <submittedName>
        <fullName evidence="2">HET-s/LopB domain protein</fullName>
    </submittedName>
</protein>
<dbReference type="InParanoid" id="B8M2I5"/>